<dbReference type="WBParaSite" id="PSU_v2.g9135.t1">
    <property type="protein sequence ID" value="PSU_v2.g9135.t1"/>
    <property type="gene ID" value="PSU_v2.g9135"/>
</dbReference>
<sequence>MQRVQKFNKVLKENECEFINSTFLQLNIPNSQGYCSNNQIYDAKIETNTTIFCKYSCSNTSKLEFLRQQIFNNQFCNCGKCATVVNSRATSNLSNHLQIDIFLQPSLYARINFTDVKAISSHKNDCPSFISTTVDYFSTNNTNTNVARFSKKNN</sequence>
<protein>
    <submittedName>
        <fullName evidence="2">Uncharacterized protein</fullName>
    </submittedName>
</protein>
<proteinExistence type="predicted"/>
<evidence type="ECO:0000313" key="1">
    <source>
        <dbReference type="Proteomes" id="UP000887577"/>
    </source>
</evidence>
<keyword evidence="1" id="KW-1185">Reference proteome</keyword>
<name>A0A914ZBL1_9BILA</name>
<organism evidence="1 2">
    <name type="scientific">Panagrolaimus superbus</name>
    <dbReference type="NCBI Taxonomy" id="310955"/>
    <lineage>
        <taxon>Eukaryota</taxon>
        <taxon>Metazoa</taxon>
        <taxon>Ecdysozoa</taxon>
        <taxon>Nematoda</taxon>
        <taxon>Chromadorea</taxon>
        <taxon>Rhabditida</taxon>
        <taxon>Tylenchina</taxon>
        <taxon>Panagrolaimomorpha</taxon>
        <taxon>Panagrolaimoidea</taxon>
        <taxon>Panagrolaimidae</taxon>
        <taxon>Panagrolaimus</taxon>
    </lineage>
</organism>
<evidence type="ECO:0000313" key="2">
    <source>
        <dbReference type="WBParaSite" id="PSU_v2.g9135.t1"/>
    </source>
</evidence>
<dbReference type="AlphaFoldDB" id="A0A914ZBL1"/>
<accession>A0A914ZBL1</accession>
<reference evidence="2" key="1">
    <citation type="submission" date="2022-11" db="UniProtKB">
        <authorList>
            <consortium name="WormBaseParasite"/>
        </authorList>
    </citation>
    <scope>IDENTIFICATION</scope>
</reference>
<dbReference type="Proteomes" id="UP000887577">
    <property type="component" value="Unplaced"/>
</dbReference>